<proteinExistence type="predicted"/>
<evidence type="ECO:0000313" key="3">
    <source>
        <dbReference type="Proteomes" id="UP001152484"/>
    </source>
</evidence>
<keyword evidence="3" id="KW-1185">Reference proteome</keyword>
<dbReference type="Proteomes" id="UP001152484">
    <property type="component" value="Unassembled WGS sequence"/>
</dbReference>
<feature type="region of interest" description="Disordered" evidence="1">
    <location>
        <begin position="83"/>
        <end position="109"/>
    </location>
</feature>
<feature type="region of interest" description="Disordered" evidence="1">
    <location>
        <begin position="162"/>
        <end position="195"/>
    </location>
</feature>
<evidence type="ECO:0000313" key="2">
    <source>
        <dbReference type="EMBL" id="CAH9105679.1"/>
    </source>
</evidence>
<feature type="compositionally biased region" description="Basic residues" evidence="1">
    <location>
        <begin position="184"/>
        <end position="195"/>
    </location>
</feature>
<gene>
    <name evidence="2" type="ORF">CEURO_LOCUS17001</name>
</gene>
<dbReference type="AlphaFoldDB" id="A0A9P0ZMH9"/>
<organism evidence="2 3">
    <name type="scientific">Cuscuta europaea</name>
    <name type="common">European dodder</name>
    <dbReference type="NCBI Taxonomy" id="41803"/>
    <lineage>
        <taxon>Eukaryota</taxon>
        <taxon>Viridiplantae</taxon>
        <taxon>Streptophyta</taxon>
        <taxon>Embryophyta</taxon>
        <taxon>Tracheophyta</taxon>
        <taxon>Spermatophyta</taxon>
        <taxon>Magnoliopsida</taxon>
        <taxon>eudicotyledons</taxon>
        <taxon>Gunneridae</taxon>
        <taxon>Pentapetalae</taxon>
        <taxon>asterids</taxon>
        <taxon>lamiids</taxon>
        <taxon>Solanales</taxon>
        <taxon>Convolvulaceae</taxon>
        <taxon>Cuscuteae</taxon>
        <taxon>Cuscuta</taxon>
        <taxon>Cuscuta subgen. Cuscuta</taxon>
    </lineage>
</organism>
<accession>A0A9P0ZMH9</accession>
<comment type="caution">
    <text evidence="2">The sequence shown here is derived from an EMBL/GenBank/DDBJ whole genome shotgun (WGS) entry which is preliminary data.</text>
</comment>
<evidence type="ECO:0000256" key="1">
    <source>
        <dbReference type="SAM" id="MobiDB-lite"/>
    </source>
</evidence>
<name>A0A9P0ZMH9_CUSEU</name>
<dbReference type="EMBL" id="CAMAPE010000048">
    <property type="protein sequence ID" value="CAH9105679.1"/>
    <property type="molecule type" value="Genomic_DNA"/>
</dbReference>
<sequence length="195" mass="21437">MTLQGSHEILEKSSLRERKIKLLLILGKQFTSTSFDFLLVFLCWSDCYVGCVFVLIMSDSEVWAMCFGVFETPKRIQTAYAKGMTDSPGEPRSVEPAKEPLGAAEKGDTADSKLWPSMVECDESGGRDGMIGFIGDHMKIGGTQLPNVSGRTMEIADELKKVRATSRSASSLGQRIGGLDSSRRRNHGRRCHGGR</sequence>
<reference evidence="2" key="1">
    <citation type="submission" date="2022-07" db="EMBL/GenBank/DDBJ databases">
        <authorList>
            <person name="Macas J."/>
            <person name="Novak P."/>
            <person name="Neumann P."/>
        </authorList>
    </citation>
    <scope>NUCLEOTIDE SEQUENCE</scope>
</reference>
<protein>
    <submittedName>
        <fullName evidence="2">Uncharacterized protein</fullName>
    </submittedName>
</protein>